<organism evidence="2">
    <name type="scientific">hydrothermal vent metagenome</name>
    <dbReference type="NCBI Taxonomy" id="652676"/>
    <lineage>
        <taxon>unclassified sequences</taxon>
        <taxon>metagenomes</taxon>
        <taxon>ecological metagenomes</taxon>
    </lineage>
</organism>
<dbReference type="CDD" id="cd00130">
    <property type="entry name" value="PAS"/>
    <property type="match status" value="1"/>
</dbReference>
<dbReference type="InterPro" id="IPR000014">
    <property type="entry name" value="PAS"/>
</dbReference>
<dbReference type="InterPro" id="IPR035965">
    <property type="entry name" value="PAS-like_dom_sf"/>
</dbReference>
<dbReference type="Pfam" id="PF08447">
    <property type="entry name" value="PAS_3"/>
    <property type="match status" value="1"/>
</dbReference>
<dbReference type="EMBL" id="FPHE01000004">
    <property type="protein sequence ID" value="SFV50444.1"/>
    <property type="molecule type" value="Genomic_DNA"/>
</dbReference>
<evidence type="ECO:0000313" key="2">
    <source>
        <dbReference type="EMBL" id="SFV50444.1"/>
    </source>
</evidence>
<proteinExistence type="predicted"/>
<protein>
    <submittedName>
        <fullName evidence="2">Methyl-accepting chemotaxis protein</fullName>
    </submittedName>
</protein>
<feature type="domain" description="PAS fold-3" evidence="1">
    <location>
        <begin position="26"/>
        <end position="109"/>
    </location>
</feature>
<dbReference type="InterPro" id="IPR013655">
    <property type="entry name" value="PAS_fold_3"/>
</dbReference>
<name>A0A1W1BA97_9ZZZZ</name>
<dbReference type="NCBIfam" id="TIGR00229">
    <property type="entry name" value="sensory_box"/>
    <property type="match status" value="1"/>
</dbReference>
<dbReference type="Gene3D" id="3.30.450.20">
    <property type="entry name" value="PAS domain"/>
    <property type="match status" value="1"/>
</dbReference>
<dbReference type="SUPFAM" id="SSF55785">
    <property type="entry name" value="PYP-like sensor domain (PAS domain)"/>
    <property type="match status" value="1"/>
</dbReference>
<reference evidence="2" key="1">
    <citation type="submission" date="2016-10" db="EMBL/GenBank/DDBJ databases">
        <authorList>
            <person name="de Groot N.N."/>
        </authorList>
    </citation>
    <scope>NUCLEOTIDE SEQUENCE</scope>
</reference>
<gene>
    <name evidence="2" type="ORF">MNB_SV-12-753</name>
</gene>
<accession>A0A1W1BA97</accession>
<sequence>MSRTNPEIKCAYQEVIISRTDIEGNIIYCNSTFSKINGFKGASVINQPHNIVRHPDMPKTIFRIIWKIILDGLPIQAIIKNKTNDNKYYWSMIEWKPQRDNQNNIVSFVAEGRQAPEQIIKIIEPLYQMLSEIEKEHGMDSALRYLHSYLDEKGMTYSQYLNHLTKHRGMRCLCEFIRHSIFQR</sequence>
<evidence type="ECO:0000259" key="1">
    <source>
        <dbReference type="Pfam" id="PF08447"/>
    </source>
</evidence>
<dbReference type="AlphaFoldDB" id="A0A1W1BA97"/>